<organism evidence="1 2">
    <name type="scientific">Emergomyces africanus</name>
    <dbReference type="NCBI Taxonomy" id="1955775"/>
    <lineage>
        <taxon>Eukaryota</taxon>
        <taxon>Fungi</taxon>
        <taxon>Dikarya</taxon>
        <taxon>Ascomycota</taxon>
        <taxon>Pezizomycotina</taxon>
        <taxon>Eurotiomycetes</taxon>
        <taxon>Eurotiomycetidae</taxon>
        <taxon>Onygenales</taxon>
        <taxon>Ajellomycetaceae</taxon>
        <taxon>Emergomyces</taxon>
    </lineage>
</organism>
<accession>A0A1B7NUH9</accession>
<name>A0A1B7NUH9_9EURO</name>
<evidence type="ECO:0000313" key="1">
    <source>
        <dbReference type="EMBL" id="OAX80439.1"/>
    </source>
</evidence>
<protein>
    <submittedName>
        <fullName evidence="1">Uncharacterized protein</fullName>
    </submittedName>
</protein>
<dbReference type="EMBL" id="LGUA01000701">
    <property type="protein sequence ID" value="OAX80439.1"/>
    <property type="molecule type" value="Genomic_DNA"/>
</dbReference>
<comment type="caution">
    <text evidence="1">The sequence shown here is derived from an EMBL/GenBank/DDBJ whole genome shotgun (WGS) entry which is preliminary data.</text>
</comment>
<dbReference type="AlphaFoldDB" id="A0A1B7NUH9"/>
<evidence type="ECO:0000313" key="2">
    <source>
        <dbReference type="Proteomes" id="UP000091918"/>
    </source>
</evidence>
<proteinExistence type="predicted"/>
<reference evidence="1 2" key="1">
    <citation type="submission" date="2015-07" db="EMBL/GenBank/DDBJ databases">
        <title>Emmonsia species relationships and genome sequence.</title>
        <authorList>
            <person name="Cuomo C.A."/>
            <person name="Schwartz I.S."/>
            <person name="Kenyon C."/>
            <person name="de Hoog G.S."/>
            <person name="Govender N.P."/>
            <person name="Botha A."/>
            <person name="Moreno L."/>
            <person name="de Vries M."/>
            <person name="Munoz J.F."/>
            <person name="Stielow J.B."/>
        </authorList>
    </citation>
    <scope>NUCLEOTIDE SEQUENCE [LARGE SCALE GENOMIC DNA]</scope>
    <source>
        <strain evidence="1 2">CBS 136260</strain>
    </source>
</reference>
<gene>
    <name evidence="1" type="ORF">ACJ72_05228</name>
</gene>
<sequence>MNGIFDHLFRSAMEKPAQPVVKTYLEQIKDTKTDFYFRNNVNGLRGMTIETTPISSQYKTTARANGKKSGTRPLGNQRTAHGDLCEILAGEYKAAHKVHGLFSSVLQSSLSEVMFVDTLRWLQGLIIMKPVKAKEKK</sequence>
<dbReference type="Proteomes" id="UP000091918">
    <property type="component" value="Unassembled WGS sequence"/>
</dbReference>
<dbReference type="STRING" id="1658172.A0A1B7NUH9"/>
<keyword evidence="2" id="KW-1185">Reference proteome</keyword>